<accession>A0A8J7IPF3</accession>
<dbReference type="Proteomes" id="UP000636888">
    <property type="component" value="Unassembled WGS sequence"/>
</dbReference>
<evidence type="ECO:0000313" key="3">
    <source>
        <dbReference type="Proteomes" id="UP000636888"/>
    </source>
</evidence>
<gene>
    <name evidence="2" type="ORF">JFN93_11995</name>
</gene>
<reference evidence="2" key="1">
    <citation type="submission" date="2020-12" db="EMBL/GenBank/DDBJ databases">
        <title>Geomonas sp. Red875, isolated from river sediment.</title>
        <authorList>
            <person name="Xu Z."/>
            <person name="Zhang Z."/>
            <person name="Masuda Y."/>
            <person name="Itoh H."/>
            <person name="Senoo K."/>
        </authorList>
    </citation>
    <scope>NUCLEOTIDE SEQUENCE</scope>
    <source>
        <strain evidence="2">Red875</strain>
    </source>
</reference>
<keyword evidence="3" id="KW-1185">Reference proteome</keyword>
<dbReference type="EMBL" id="JAEMHM010000009">
    <property type="protein sequence ID" value="MBJ6725433.1"/>
    <property type="molecule type" value="Genomic_DNA"/>
</dbReference>
<sequence length="153" mass="17666">MRRPILVSLLCLVLTLHPTHARAQGDSEARVLQDFERILDLWRDGKYAELYERTLIPGRESREQFARRLSAAPRRPACCWEKMQNAKVSFKGERAAVVKARLGFEGGVSGTEYVTKGIKLKKEDEVWMISQTDLFALGNLVKKRTRYRYVPVR</sequence>
<protein>
    <recommendedName>
        <fullName evidence="4">DUF4440 domain-containing protein</fullName>
    </recommendedName>
</protein>
<evidence type="ECO:0000256" key="1">
    <source>
        <dbReference type="SAM" id="SignalP"/>
    </source>
</evidence>
<organism evidence="2 3">
    <name type="scientific">Geomesophilobacter sediminis</name>
    <dbReference type="NCBI Taxonomy" id="2798584"/>
    <lineage>
        <taxon>Bacteria</taxon>
        <taxon>Pseudomonadati</taxon>
        <taxon>Thermodesulfobacteriota</taxon>
        <taxon>Desulfuromonadia</taxon>
        <taxon>Geobacterales</taxon>
        <taxon>Geobacteraceae</taxon>
        <taxon>Geomesophilobacter</taxon>
    </lineage>
</organism>
<comment type="caution">
    <text evidence="2">The sequence shown here is derived from an EMBL/GenBank/DDBJ whole genome shotgun (WGS) entry which is preliminary data.</text>
</comment>
<keyword evidence="1" id="KW-0732">Signal</keyword>
<proteinExistence type="predicted"/>
<evidence type="ECO:0000313" key="2">
    <source>
        <dbReference type="EMBL" id="MBJ6725433.1"/>
    </source>
</evidence>
<feature type="chain" id="PRO_5035174927" description="DUF4440 domain-containing protein" evidence="1">
    <location>
        <begin position="24"/>
        <end position="153"/>
    </location>
</feature>
<dbReference type="RefSeq" id="WP_199384325.1">
    <property type="nucleotide sequence ID" value="NZ_JAEMHM010000009.1"/>
</dbReference>
<dbReference type="AlphaFoldDB" id="A0A8J7IPF3"/>
<evidence type="ECO:0008006" key="4">
    <source>
        <dbReference type="Google" id="ProtNLM"/>
    </source>
</evidence>
<feature type="signal peptide" evidence="1">
    <location>
        <begin position="1"/>
        <end position="23"/>
    </location>
</feature>
<name>A0A8J7IPF3_9BACT</name>